<organism evidence="1 2">
    <name type="scientific">Nitrospira japonica</name>
    <dbReference type="NCBI Taxonomy" id="1325564"/>
    <lineage>
        <taxon>Bacteria</taxon>
        <taxon>Pseudomonadati</taxon>
        <taxon>Nitrospirota</taxon>
        <taxon>Nitrospiria</taxon>
        <taxon>Nitrospirales</taxon>
        <taxon>Nitrospiraceae</taxon>
        <taxon>Nitrospira</taxon>
    </lineage>
</organism>
<proteinExistence type="predicted"/>
<evidence type="ECO:0000313" key="1">
    <source>
        <dbReference type="EMBL" id="SLM49927.1"/>
    </source>
</evidence>
<accession>A0A1W1IA56</accession>
<keyword evidence="2" id="KW-1185">Reference proteome</keyword>
<protein>
    <submittedName>
        <fullName evidence="1">Uncharacterized protein</fullName>
    </submittedName>
</protein>
<dbReference type="EMBL" id="LT828648">
    <property type="protein sequence ID" value="SLM49927.1"/>
    <property type="molecule type" value="Genomic_DNA"/>
</dbReference>
<evidence type="ECO:0000313" key="2">
    <source>
        <dbReference type="Proteomes" id="UP000192042"/>
    </source>
</evidence>
<reference evidence="1 2" key="1">
    <citation type="submission" date="2017-03" db="EMBL/GenBank/DDBJ databases">
        <authorList>
            <person name="Afonso C.L."/>
            <person name="Miller P.J."/>
            <person name="Scott M.A."/>
            <person name="Spackman E."/>
            <person name="Goraichik I."/>
            <person name="Dimitrov K.M."/>
            <person name="Suarez D.L."/>
            <person name="Swayne D.E."/>
        </authorList>
    </citation>
    <scope>NUCLEOTIDE SEQUENCE [LARGE SCALE GENOMIC DNA]</scope>
    <source>
        <strain evidence="1">Genome sequencing of Nitrospira japonica strain NJ11</strain>
    </source>
</reference>
<dbReference type="Proteomes" id="UP000192042">
    <property type="component" value="Chromosome I"/>
</dbReference>
<name>A0A1W1IA56_9BACT</name>
<sequence>MRRWQRALLELLAKRDRISSGWSRQMATIRNRKGFRLLARGLFFRHRSLDQTHI</sequence>
<gene>
    <name evidence="1" type="ORF">NSJP_3760</name>
</gene>
<dbReference type="KEGG" id="nja:NSJP_3760"/>
<dbReference type="AlphaFoldDB" id="A0A1W1IA56"/>